<protein>
    <submittedName>
        <fullName evidence="1">Uncharacterized protein</fullName>
    </submittedName>
</protein>
<name>A0A8S5STC6_9VIRU</name>
<accession>A0A8S5STC6</accession>
<reference evidence="1" key="1">
    <citation type="journal article" date="2021" name="Proc. Natl. Acad. Sci. U.S.A.">
        <title>A Catalog of Tens of Thousands of Viruses from Human Metagenomes Reveals Hidden Associations with Chronic Diseases.</title>
        <authorList>
            <person name="Tisza M.J."/>
            <person name="Buck C.B."/>
        </authorList>
    </citation>
    <scope>NUCLEOTIDE SEQUENCE</scope>
    <source>
        <strain evidence="1">Ctcqm2</strain>
    </source>
</reference>
<dbReference type="EMBL" id="BK032673">
    <property type="protein sequence ID" value="DAF54200.1"/>
    <property type="molecule type" value="Genomic_DNA"/>
</dbReference>
<organism evidence="1">
    <name type="scientific">Phage sp. ctcqm2</name>
    <dbReference type="NCBI Taxonomy" id="2828007"/>
    <lineage>
        <taxon>Viruses</taxon>
    </lineage>
</organism>
<sequence>MRHCAGFSRDVWIFWREKLQSPALSRVSY</sequence>
<proteinExistence type="predicted"/>
<evidence type="ECO:0000313" key="1">
    <source>
        <dbReference type="EMBL" id="DAF54200.1"/>
    </source>
</evidence>